<organism evidence="2 3">
    <name type="scientific">Teichococcus oryzae</name>
    <dbReference type="NCBI Taxonomy" id="1608942"/>
    <lineage>
        <taxon>Bacteria</taxon>
        <taxon>Pseudomonadati</taxon>
        <taxon>Pseudomonadota</taxon>
        <taxon>Alphaproteobacteria</taxon>
        <taxon>Acetobacterales</taxon>
        <taxon>Roseomonadaceae</taxon>
        <taxon>Roseomonas</taxon>
    </lineage>
</organism>
<name>A0A5B2TJ79_9PROT</name>
<accession>A0A5B2TJ79</accession>
<dbReference type="InterPro" id="IPR021308">
    <property type="entry name" value="GfcB"/>
</dbReference>
<gene>
    <name evidence="2" type="ORF">F0Q34_00395</name>
</gene>
<dbReference type="SUPFAM" id="SSF159270">
    <property type="entry name" value="YmcC-like"/>
    <property type="match status" value="1"/>
</dbReference>
<reference evidence="2 3" key="1">
    <citation type="journal article" date="2015" name="Int. J. Syst. Evol. Microbiol.">
        <title>Roseomonas oryzae sp. nov., isolated from paddy rhizosphere soil.</title>
        <authorList>
            <person name="Ramaprasad E.V."/>
            <person name="Sasikala Ch."/>
            <person name="Ramana Ch.V."/>
        </authorList>
    </citation>
    <scope>NUCLEOTIDE SEQUENCE [LARGE SCALE GENOMIC DNA]</scope>
    <source>
        <strain evidence="2 3">KCTC 42542</strain>
    </source>
</reference>
<protein>
    <submittedName>
        <fullName evidence="2">YjbF family lipoprotein</fullName>
    </submittedName>
</protein>
<sequence>MRRFLLLLLPLVLPGCGSMLPESWVPDLSSLWEAPPPEAEPDPPGLPAARAPVDGTPALRLSWGKGSAMALLVSQNGERRLWRSTGGVVVATDGARVTATAGLREWIAGTRLDGPDPLDEPLELLAQPASLRRQVDFMRNDRSPARMRFGVALSCQLSAARQGPVVLVREACRGGGSGGFTNRYWADPASGGIYRSEQWVGEIGTMRLEVVTPPS</sequence>
<dbReference type="AlphaFoldDB" id="A0A5B2TJ79"/>
<dbReference type="Pfam" id="PF11102">
    <property type="entry name" value="YjbF"/>
    <property type="match status" value="1"/>
</dbReference>
<dbReference type="EMBL" id="VUKA01000001">
    <property type="protein sequence ID" value="KAA2214229.1"/>
    <property type="molecule type" value="Genomic_DNA"/>
</dbReference>
<keyword evidence="2" id="KW-0449">Lipoprotein</keyword>
<evidence type="ECO:0000313" key="2">
    <source>
        <dbReference type="EMBL" id="KAA2214229.1"/>
    </source>
</evidence>
<feature type="region of interest" description="Disordered" evidence="1">
    <location>
        <begin position="34"/>
        <end position="53"/>
    </location>
</feature>
<feature type="compositionally biased region" description="Pro residues" evidence="1">
    <location>
        <begin position="34"/>
        <end position="46"/>
    </location>
</feature>
<dbReference type="Gene3D" id="2.40.360.10">
    <property type="entry name" value="YmcC-like"/>
    <property type="match status" value="1"/>
</dbReference>
<evidence type="ECO:0000256" key="1">
    <source>
        <dbReference type="SAM" id="MobiDB-lite"/>
    </source>
</evidence>
<evidence type="ECO:0000313" key="3">
    <source>
        <dbReference type="Proteomes" id="UP000322110"/>
    </source>
</evidence>
<proteinExistence type="predicted"/>
<keyword evidence="3" id="KW-1185">Reference proteome</keyword>
<dbReference type="InterPro" id="IPR023373">
    <property type="entry name" value="YmcC_sf"/>
</dbReference>
<dbReference type="OrthoDB" id="6237231at2"/>
<dbReference type="Proteomes" id="UP000322110">
    <property type="component" value="Unassembled WGS sequence"/>
</dbReference>
<dbReference type="RefSeq" id="WP_149810168.1">
    <property type="nucleotide sequence ID" value="NZ_VUKA01000001.1"/>
</dbReference>
<comment type="caution">
    <text evidence="2">The sequence shown here is derived from an EMBL/GenBank/DDBJ whole genome shotgun (WGS) entry which is preliminary data.</text>
</comment>